<accession>A0A084Y4C5</accession>
<dbReference type="STRING" id="1457154.CAPSK01_000628"/>
<gene>
    <name evidence="1" type="ORF">CAPSK01_000628</name>
</gene>
<name>A0A084Y4C5_9PROT</name>
<organism evidence="1 2">
    <name type="scientific">Candidatus Accumulibacter vicinus</name>
    <dbReference type="NCBI Taxonomy" id="2954382"/>
    <lineage>
        <taxon>Bacteria</taxon>
        <taxon>Pseudomonadati</taxon>
        <taxon>Pseudomonadota</taxon>
        <taxon>Betaproteobacteria</taxon>
        <taxon>Candidatus Accumulibacter</taxon>
    </lineage>
</organism>
<protein>
    <submittedName>
        <fullName evidence="1">Uncharacterized protein</fullName>
    </submittedName>
</protein>
<comment type="caution">
    <text evidence="1">The sequence shown here is derived from an EMBL/GenBank/DDBJ whole genome shotgun (WGS) entry which is preliminary data.</text>
</comment>
<dbReference type="AlphaFoldDB" id="A0A084Y4C5"/>
<dbReference type="EMBL" id="JDSS02000011">
    <property type="protein sequence ID" value="KFB69569.1"/>
    <property type="molecule type" value="Genomic_DNA"/>
</dbReference>
<reference evidence="1 2" key="1">
    <citation type="submission" date="2014-07" db="EMBL/GenBank/DDBJ databases">
        <title>Expanding our view of genomic diversity in Candidatus Accumulibacter clades.</title>
        <authorList>
            <person name="Skennerton C.T."/>
            <person name="Barr J.J."/>
            <person name="Slater F.R."/>
            <person name="Bond P.L."/>
            <person name="Tyson G.W."/>
        </authorList>
    </citation>
    <scope>NUCLEOTIDE SEQUENCE [LARGE SCALE GENOMIC DNA]</scope>
    <source>
        <strain evidence="2">SK-01</strain>
    </source>
</reference>
<proteinExistence type="predicted"/>
<dbReference type="Proteomes" id="UP000019812">
    <property type="component" value="Unassembled WGS sequence"/>
</dbReference>
<sequence>MMEDVATMQQTLLQWLSSSPTARTIDREVGDLRHDLLAGTPLLTYLRYDLELAAEQVRALAPELRDDKLVSSLSEMDAPENMNVLHQLGMRVGARDVQAHDFPAHFDLPAA</sequence>
<evidence type="ECO:0000313" key="2">
    <source>
        <dbReference type="Proteomes" id="UP000019812"/>
    </source>
</evidence>
<evidence type="ECO:0000313" key="1">
    <source>
        <dbReference type="EMBL" id="KFB69569.1"/>
    </source>
</evidence>